<evidence type="ECO:0000313" key="3">
    <source>
        <dbReference type="Proteomes" id="UP000282613"/>
    </source>
</evidence>
<dbReference type="WBParaSite" id="TASK_0000798301-mRNA-1">
    <property type="protein sequence ID" value="TASK_0000798301-mRNA-1"/>
    <property type="gene ID" value="TASK_0000798301"/>
</dbReference>
<dbReference type="EMBL" id="UYRS01018709">
    <property type="protein sequence ID" value="VDK39358.1"/>
    <property type="molecule type" value="Genomic_DNA"/>
</dbReference>
<accession>A0A158R9X7</accession>
<dbReference type="Proteomes" id="UP000282613">
    <property type="component" value="Unassembled WGS sequence"/>
</dbReference>
<feature type="region of interest" description="Disordered" evidence="1">
    <location>
        <begin position="142"/>
        <end position="207"/>
    </location>
</feature>
<reference evidence="4" key="1">
    <citation type="submission" date="2016-04" db="UniProtKB">
        <authorList>
            <consortium name="WormBaseParasite"/>
        </authorList>
    </citation>
    <scope>IDENTIFICATION</scope>
</reference>
<protein>
    <submittedName>
        <fullName evidence="2 4">Uncharacterized protein</fullName>
    </submittedName>
</protein>
<feature type="compositionally biased region" description="Basic residues" evidence="1">
    <location>
        <begin position="146"/>
        <end position="155"/>
    </location>
</feature>
<dbReference type="OrthoDB" id="6284556at2759"/>
<sequence length="337" mass="36261">MLADSLKPEYYRSKGRPPLAGISDHYQHCHFFGSTANSSAATTTTTEDFLLVDSNTSSIGFLRQASLSSASLLGDLNGKPLFYMPALSADVDPLLPLAKSSSKSSSASSSGTSPVAATDTMLDATTISLLPDLSLDLSQMNISSRRSTKAKHRRSQVNNSSLSSPQSPSPPKPSKSSTSEKELAKVCSSTPPSKVEEEEQEKEKEKKAIVTVTVEAIPAIKMSDNINTNNATARNGNEDDDDDEGGFIMVTTKKRNRQARSAAKANSATNHRFGRPQHPSLPPSLPPAPLPPRKSLHPLQQAKVLFKPPVPEKLSKQHPRLVNFMLNAWTNFAQAAA</sequence>
<evidence type="ECO:0000256" key="1">
    <source>
        <dbReference type="SAM" id="MobiDB-lite"/>
    </source>
</evidence>
<keyword evidence="3" id="KW-1185">Reference proteome</keyword>
<evidence type="ECO:0000313" key="2">
    <source>
        <dbReference type="EMBL" id="VDK39358.1"/>
    </source>
</evidence>
<gene>
    <name evidence="2" type="ORF">TASK_LOCUS7984</name>
</gene>
<proteinExistence type="predicted"/>
<dbReference type="AlphaFoldDB" id="A0A158R9X7"/>
<organism evidence="4">
    <name type="scientific">Taenia asiatica</name>
    <name type="common">Asian tapeworm</name>
    <dbReference type="NCBI Taxonomy" id="60517"/>
    <lineage>
        <taxon>Eukaryota</taxon>
        <taxon>Metazoa</taxon>
        <taxon>Spiralia</taxon>
        <taxon>Lophotrochozoa</taxon>
        <taxon>Platyhelminthes</taxon>
        <taxon>Cestoda</taxon>
        <taxon>Eucestoda</taxon>
        <taxon>Cyclophyllidea</taxon>
        <taxon>Taeniidae</taxon>
        <taxon>Taenia</taxon>
    </lineage>
</organism>
<reference evidence="2 3" key="2">
    <citation type="submission" date="2018-11" db="EMBL/GenBank/DDBJ databases">
        <authorList>
            <consortium name="Pathogen Informatics"/>
        </authorList>
    </citation>
    <scope>NUCLEOTIDE SEQUENCE [LARGE SCALE GENOMIC DNA]</scope>
</reference>
<evidence type="ECO:0000313" key="4">
    <source>
        <dbReference type="WBParaSite" id="TASK_0000798301-mRNA-1"/>
    </source>
</evidence>
<feature type="compositionally biased region" description="Pro residues" evidence="1">
    <location>
        <begin position="279"/>
        <end position="292"/>
    </location>
</feature>
<name>A0A158R9X7_TAEAS</name>
<feature type="region of interest" description="Disordered" evidence="1">
    <location>
        <begin position="262"/>
        <end position="294"/>
    </location>
</feature>